<evidence type="ECO:0000259" key="2">
    <source>
        <dbReference type="Pfam" id="PF00296"/>
    </source>
</evidence>
<dbReference type="Pfam" id="PF00296">
    <property type="entry name" value="Bac_luciferase"/>
    <property type="match status" value="1"/>
</dbReference>
<dbReference type="Proteomes" id="UP000217736">
    <property type="component" value="Chromosome"/>
</dbReference>
<dbReference type="AlphaFoldDB" id="A0A1Z4EBC3"/>
<feature type="domain" description="Luciferase-like" evidence="2">
    <location>
        <begin position="1"/>
        <end position="147"/>
    </location>
</feature>
<sequence>MLRLTAKYGDGWIPAWPMSASSYGDKRHVIAEHADRAGRPMPECALHISVIIGESRSHIRELMDRDPLGKLSALMCPAETWTKYGMTHPAGRRCRGLVDLIYHDLDPQKLRALAPTIPFELVEEFTFMGNATEIADRVHSYADNGLQHVIVANGTGTVGGLDEINDNTTEFKTLIAALRDF</sequence>
<name>A0A1Z4EBC3_9MYCO</name>
<dbReference type="Gene3D" id="3.20.20.30">
    <property type="entry name" value="Luciferase-like domain"/>
    <property type="match status" value="1"/>
</dbReference>
<dbReference type="GO" id="GO:0016705">
    <property type="term" value="F:oxidoreductase activity, acting on paired donors, with incorporation or reduction of molecular oxygen"/>
    <property type="evidence" value="ECO:0007669"/>
    <property type="project" value="InterPro"/>
</dbReference>
<dbReference type="InterPro" id="IPR011251">
    <property type="entry name" value="Luciferase-like_dom"/>
</dbReference>
<dbReference type="EMBL" id="AP018164">
    <property type="protein sequence ID" value="BAX90257.1"/>
    <property type="molecule type" value="Genomic_DNA"/>
</dbReference>
<dbReference type="PANTHER" id="PTHR43244:SF1">
    <property type="entry name" value="5,10-METHYLENETETRAHYDROMETHANOPTERIN REDUCTASE"/>
    <property type="match status" value="1"/>
</dbReference>
<evidence type="ECO:0000313" key="4">
    <source>
        <dbReference type="Proteomes" id="UP000217736"/>
    </source>
</evidence>
<proteinExistence type="predicted"/>
<dbReference type="PANTHER" id="PTHR43244">
    <property type="match status" value="1"/>
</dbReference>
<protein>
    <submittedName>
        <fullName evidence="3">Phthiodiolone/phenolphthiodiolone dimycocerosates ketoreductase</fullName>
    </submittedName>
</protein>
<organism evidence="3 4">
    <name type="scientific">Mycobacterium shigaense</name>
    <dbReference type="NCBI Taxonomy" id="722731"/>
    <lineage>
        <taxon>Bacteria</taxon>
        <taxon>Bacillati</taxon>
        <taxon>Actinomycetota</taxon>
        <taxon>Actinomycetes</taxon>
        <taxon>Mycobacteriales</taxon>
        <taxon>Mycobacteriaceae</taxon>
        <taxon>Mycobacterium</taxon>
        <taxon>Mycobacterium simiae complex</taxon>
    </lineage>
</organism>
<evidence type="ECO:0000256" key="1">
    <source>
        <dbReference type="ARBA" id="ARBA00023002"/>
    </source>
</evidence>
<keyword evidence="1" id="KW-0560">Oxidoreductase</keyword>
<accession>A0A1Z4EBC3</accession>
<keyword evidence="4" id="KW-1185">Reference proteome</keyword>
<reference evidence="4" key="1">
    <citation type="submission" date="2017-06" db="EMBL/GenBank/DDBJ databases">
        <title>Complete Genome Sequence of Mycobacterium shigaense.</title>
        <authorList>
            <person name="Fukano H."/>
            <person name="Yoshida M."/>
            <person name="Kazumi Y."/>
            <person name="Ogura Y."/>
            <person name="Mitarai S."/>
            <person name="Hayashi T."/>
            <person name="Hoshino Y."/>
        </authorList>
    </citation>
    <scope>NUCLEOTIDE SEQUENCE [LARGE SCALE GENOMIC DNA]</scope>
    <source>
        <strain evidence="4">UN-152</strain>
    </source>
</reference>
<gene>
    <name evidence="3" type="ORF">MSG_00090</name>
</gene>
<evidence type="ECO:0000313" key="3">
    <source>
        <dbReference type="EMBL" id="BAX90257.1"/>
    </source>
</evidence>
<dbReference type="SUPFAM" id="SSF51679">
    <property type="entry name" value="Bacterial luciferase-like"/>
    <property type="match status" value="1"/>
</dbReference>
<dbReference type="InterPro" id="IPR036661">
    <property type="entry name" value="Luciferase-like_sf"/>
</dbReference>
<dbReference type="KEGG" id="mshg:MSG_00090"/>
<dbReference type="InterPro" id="IPR050564">
    <property type="entry name" value="F420-G6PD/mer"/>
</dbReference>